<evidence type="ECO:0000313" key="1">
    <source>
        <dbReference type="EMBL" id="KKL52253.1"/>
    </source>
</evidence>
<dbReference type="EMBL" id="LAZR01031962">
    <property type="protein sequence ID" value="KKL52253.1"/>
    <property type="molecule type" value="Genomic_DNA"/>
</dbReference>
<proteinExistence type="predicted"/>
<protein>
    <submittedName>
        <fullName evidence="1">Uncharacterized protein</fullName>
    </submittedName>
</protein>
<gene>
    <name evidence="1" type="ORF">LCGC14_2287360</name>
</gene>
<sequence>MEYTKGEICSCGFPQSHPIPHEHDRTEREKQIVGHYESIQTDLCKALEKLIQEVNGFMEGEECDHSVGICYCDTLVNLVEAEKALSKVDNKEARK</sequence>
<comment type="caution">
    <text evidence="1">The sequence shown here is derived from an EMBL/GenBank/DDBJ whole genome shotgun (WGS) entry which is preliminary data.</text>
</comment>
<dbReference type="AlphaFoldDB" id="A0A0F9CS45"/>
<organism evidence="1">
    <name type="scientific">marine sediment metagenome</name>
    <dbReference type="NCBI Taxonomy" id="412755"/>
    <lineage>
        <taxon>unclassified sequences</taxon>
        <taxon>metagenomes</taxon>
        <taxon>ecological metagenomes</taxon>
    </lineage>
</organism>
<name>A0A0F9CS45_9ZZZZ</name>
<reference evidence="1" key="1">
    <citation type="journal article" date="2015" name="Nature">
        <title>Complex archaea that bridge the gap between prokaryotes and eukaryotes.</title>
        <authorList>
            <person name="Spang A."/>
            <person name="Saw J.H."/>
            <person name="Jorgensen S.L."/>
            <person name="Zaremba-Niedzwiedzka K."/>
            <person name="Martijn J."/>
            <person name="Lind A.E."/>
            <person name="van Eijk R."/>
            <person name="Schleper C."/>
            <person name="Guy L."/>
            <person name="Ettema T.J."/>
        </authorList>
    </citation>
    <scope>NUCLEOTIDE SEQUENCE</scope>
</reference>
<accession>A0A0F9CS45</accession>